<evidence type="ECO:0000313" key="2">
    <source>
        <dbReference type="Proteomes" id="UP000823941"/>
    </source>
</evidence>
<accession>A0ABQ7R454</accession>
<comment type="caution">
    <text evidence="1">The sequence shown here is derived from an EMBL/GenBank/DDBJ whole genome shotgun (WGS) entry which is preliminary data.</text>
</comment>
<dbReference type="EMBL" id="JAHIBW010000003">
    <property type="protein sequence ID" value="KAG7312071.1"/>
    <property type="molecule type" value="Genomic_DNA"/>
</dbReference>
<protein>
    <submittedName>
        <fullName evidence="1">Uncharacterized protein</fullName>
    </submittedName>
</protein>
<keyword evidence="2" id="KW-1185">Reference proteome</keyword>
<evidence type="ECO:0000313" key="1">
    <source>
        <dbReference type="EMBL" id="KAG7312071.1"/>
    </source>
</evidence>
<proteinExistence type="predicted"/>
<gene>
    <name evidence="1" type="ORF">JYU34_001522</name>
</gene>
<reference evidence="1 2" key="1">
    <citation type="submission" date="2021-06" db="EMBL/GenBank/DDBJ databases">
        <title>A haploid diamondback moth (Plutella xylostella L.) genome assembly resolves 31 chromosomes and identifies a diamide resistance mutation.</title>
        <authorList>
            <person name="Ward C.M."/>
            <person name="Perry K.D."/>
            <person name="Baker G."/>
            <person name="Powis K."/>
            <person name="Heckel D.G."/>
            <person name="Baxter S.W."/>
        </authorList>
    </citation>
    <scope>NUCLEOTIDE SEQUENCE [LARGE SCALE GENOMIC DNA]</scope>
    <source>
        <strain evidence="1 2">LV</strain>
        <tissue evidence="1">Single pupa</tissue>
    </source>
</reference>
<sequence length="105" mass="11736">MSSSTCIFGGNLNFDHACQEWQIFKDRFVQFCIANDITEENDAAGLKRRALLLTALVDETYRVVKDLASPTLLDNVEYKALVALLDLHLEPKRCSFAESIKTPGA</sequence>
<dbReference type="Proteomes" id="UP000823941">
    <property type="component" value="Chromosome 3"/>
</dbReference>
<name>A0ABQ7R454_PLUXY</name>
<organism evidence="1 2">
    <name type="scientific">Plutella xylostella</name>
    <name type="common">Diamondback moth</name>
    <name type="synonym">Plutella maculipennis</name>
    <dbReference type="NCBI Taxonomy" id="51655"/>
    <lineage>
        <taxon>Eukaryota</taxon>
        <taxon>Metazoa</taxon>
        <taxon>Ecdysozoa</taxon>
        <taxon>Arthropoda</taxon>
        <taxon>Hexapoda</taxon>
        <taxon>Insecta</taxon>
        <taxon>Pterygota</taxon>
        <taxon>Neoptera</taxon>
        <taxon>Endopterygota</taxon>
        <taxon>Lepidoptera</taxon>
        <taxon>Glossata</taxon>
        <taxon>Ditrysia</taxon>
        <taxon>Yponomeutoidea</taxon>
        <taxon>Plutellidae</taxon>
        <taxon>Plutella</taxon>
    </lineage>
</organism>